<dbReference type="VEuPathDB" id="FungiDB:FOXG_16840"/>
<dbReference type="EnsemblFungi" id="FOXG_16840T0">
    <property type="protein sequence ID" value="FOXG_16840P0"/>
    <property type="gene ID" value="FOXG_16840"/>
</dbReference>
<sequence length="223" mass="25177">MDFLEGLSGSFLHLILCRDHRPQRPLNVEDRPDIHLPPTYLENAIGALNSRGDFTHEAWQKCQTKLEELRDEQAEPGVFPVLDAVENAFREVVVDLKDVSELKNDAEQDISVLLRPELDVRVIETFRTELVKADEILLGGATNENGEVIERFMGIDKLYTEVLPQLETFLAVQNNAGIMIMMILEIIKLQQVVEESGEGQWLQPLKDTLGEALYEQIVQAGAV</sequence>
<organism evidence="1 2">
    <name type="scientific">Fusarium oxysporum (strain Fo5176)</name>
    <name type="common">Fusarium vascular wilt</name>
    <dbReference type="NCBI Taxonomy" id="660025"/>
    <lineage>
        <taxon>Eukaryota</taxon>
        <taxon>Fungi</taxon>
        <taxon>Dikarya</taxon>
        <taxon>Ascomycota</taxon>
        <taxon>Pezizomycotina</taxon>
        <taxon>Sordariomycetes</taxon>
        <taxon>Hypocreomycetidae</taxon>
        <taxon>Hypocreales</taxon>
        <taxon>Nectriaceae</taxon>
        <taxon>Fusarium</taxon>
        <taxon>Fusarium oxysporum species complex</taxon>
    </lineage>
</organism>
<evidence type="ECO:0000313" key="1">
    <source>
        <dbReference type="EnsemblFungi" id="FOXG_16840P0"/>
    </source>
</evidence>
<protein>
    <submittedName>
        <fullName evidence="1">Uncharacterized protein</fullName>
    </submittedName>
</protein>
<evidence type="ECO:0000313" key="2">
    <source>
        <dbReference type="Proteomes" id="UP000002489"/>
    </source>
</evidence>
<name>A0A0D2YJX4_FUSOF</name>
<gene>
    <name evidence="1" type="primary">28957662</name>
</gene>
<dbReference type="AlphaFoldDB" id="A0A0D2YJX4"/>
<dbReference type="Proteomes" id="UP000002489">
    <property type="component" value="Unassembled WGS sequence"/>
</dbReference>
<reference evidence="2" key="1">
    <citation type="journal article" date="2012" name="Mol. Plant Microbe Interact.">
        <title>A highly conserved effector in Fusarium oxysporum is required for full virulence on Arabidopsis.</title>
        <authorList>
            <person name="Thatcher L.F."/>
            <person name="Gardiner D.M."/>
            <person name="Kazan K."/>
            <person name="Manners J."/>
        </authorList>
    </citation>
    <scope>NUCLEOTIDE SEQUENCE [LARGE SCALE GENOMIC DNA]</scope>
    <source>
        <strain evidence="2">Fo5176</strain>
    </source>
</reference>
<accession>A0A0D2YJX4</accession>
<proteinExistence type="predicted"/>
<reference evidence="1" key="2">
    <citation type="submission" date="2025-08" db="UniProtKB">
        <authorList>
            <consortium name="EnsemblFungi"/>
        </authorList>
    </citation>
    <scope>IDENTIFICATION</scope>
    <source>
        <strain evidence="1">4287 / CBS 123668 / FGSC 9935 / NRRL 34936</strain>
    </source>
</reference>